<dbReference type="GO" id="GO:0016712">
    <property type="term" value="F:oxidoreductase activity, acting on paired donors, with incorporation or reduction of molecular oxygen, reduced flavin or flavoprotein as one donor, and incorporation of one atom of oxygen"/>
    <property type="evidence" value="ECO:0007669"/>
    <property type="project" value="TreeGrafter"/>
</dbReference>
<evidence type="ECO:0000313" key="12">
    <source>
        <dbReference type="EMBL" id="KAG8595686.1"/>
    </source>
</evidence>
<dbReference type="PROSITE" id="PS00086">
    <property type="entry name" value="CYTOCHROME_P450"/>
    <property type="match status" value="1"/>
</dbReference>
<keyword evidence="4 10" id="KW-0349">Heme</keyword>
<keyword evidence="9" id="KW-0472">Membrane</keyword>
<evidence type="ECO:0000256" key="8">
    <source>
        <dbReference type="ARBA" id="ARBA00023033"/>
    </source>
</evidence>
<evidence type="ECO:0000256" key="3">
    <source>
        <dbReference type="ARBA" id="ARBA00010617"/>
    </source>
</evidence>
<comment type="caution">
    <text evidence="12">The sequence shown here is derived from an EMBL/GenBank/DDBJ whole genome shotgun (WGS) entry which is preliminary data.</text>
</comment>
<evidence type="ECO:0000256" key="1">
    <source>
        <dbReference type="ARBA" id="ARBA00001971"/>
    </source>
</evidence>
<comment type="similarity">
    <text evidence="3 11">Belongs to the cytochrome P450 family.</text>
</comment>
<comment type="cofactor">
    <cofactor evidence="1 10">
        <name>heme</name>
        <dbReference type="ChEBI" id="CHEBI:30413"/>
    </cofactor>
</comment>
<dbReference type="FunFam" id="1.10.630.10:FF:000004">
    <property type="entry name" value="cytochrome P450 2D15 isoform X1"/>
    <property type="match status" value="1"/>
</dbReference>
<dbReference type="GO" id="GO:0006805">
    <property type="term" value="P:xenobiotic metabolic process"/>
    <property type="evidence" value="ECO:0007669"/>
    <property type="project" value="TreeGrafter"/>
</dbReference>
<keyword evidence="13" id="KW-1185">Reference proteome</keyword>
<accession>A0AAV7DG09</accession>
<dbReference type="EMBL" id="WNYA01000001">
    <property type="protein sequence ID" value="KAG8595686.1"/>
    <property type="molecule type" value="Genomic_DNA"/>
</dbReference>
<dbReference type="Proteomes" id="UP000824782">
    <property type="component" value="Unassembled WGS sequence"/>
</dbReference>
<keyword evidence="5 10" id="KW-0479">Metal-binding</keyword>
<protein>
    <recommendedName>
        <fullName evidence="14">Cytochrome P450</fullName>
    </recommendedName>
</protein>
<dbReference type="InterPro" id="IPR036396">
    <property type="entry name" value="Cyt_P450_sf"/>
</dbReference>
<evidence type="ECO:0008006" key="14">
    <source>
        <dbReference type="Google" id="ProtNLM"/>
    </source>
</evidence>
<keyword evidence="7 10" id="KW-0408">Iron</keyword>
<dbReference type="PRINTS" id="PR00385">
    <property type="entry name" value="P450"/>
</dbReference>
<evidence type="ECO:0000256" key="10">
    <source>
        <dbReference type="PIRSR" id="PIRSR602401-1"/>
    </source>
</evidence>
<dbReference type="PANTHER" id="PTHR24300">
    <property type="entry name" value="CYTOCHROME P450 508A4-RELATED"/>
    <property type="match status" value="1"/>
</dbReference>
<dbReference type="GO" id="GO:0016020">
    <property type="term" value="C:membrane"/>
    <property type="evidence" value="ECO:0007669"/>
    <property type="project" value="UniProtKB-SubCell"/>
</dbReference>
<evidence type="ECO:0000256" key="6">
    <source>
        <dbReference type="ARBA" id="ARBA00023002"/>
    </source>
</evidence>
<evidence type="ECO:0000256" key="5">
    <source>
        <dbReference type="ARBA" id="ARBA00022723"/>
    </source>
</evidence>
<dbReference type="AlphaFoldDB" id="A0AAV7DG09"/>
<reference evidence="12" key="1">
    <citation type="thesis" date="2020" institute="ProQuest LLC" country="789 East Eisenhower Parkway, Ann Arbor, MI, USA">
        <title>Comparative Genomics and Chromosome Evolution.</title>
        <authorList>
            <person name="Mudd A.B."/>
        </authorList>
    </citation>
    <scope>NUCLEOTIDE SEQUENCE</scope>
    <source>
        <strain evidence="12">237g6f4</strain>
        <tissue evidence="12">Blood</tissue>
    </source>
</reference>
<evidence type="ECO:0000256" key="11">
    <source>
        <dbReference type="RuleBase" id="RU000461"/>
    </source>
</evidence>
<dbReference type="GO" id="GO:0020037">
    <property type="term" value="F:heme binding"/>
    <property type="evidence" value="ECO:0007669"/>
    <property type="project" value="InterPro"/>
</dbReference>
<organism evidence="12 13">
    <name type="scientific">Engystomops pustulosus</name>
    <name type="common">Tungara frog</name>
    <name type="synonym">Physalaemus pustulosus</name>
    <dbReference type="NCBI Taxonomy" id="76066"/>
    <lineage>
        <taxon>Eukaryota</taxon>
        <taxon>Metazoa</taxon>
        <taxon>Chordata</taxon>
        <taxon>Craniata</taxon>
        <taxon>Vertebrata</taxon>
        <taxon>Euteleostomi</taxon>
        <taxon>Amphibia</taxon>
        <taxon>Batrachia</taxon>
        <taxon>Anura</taxon>
        <taxon>Neobatrachia</taxon>
        <taxon>Hyloidea</taxon>
        <taxon>Leptodactylidae</taxon>
        <taxon>Leiuperinae</taxon>
        <taxon>Engystomops</taxon>
    </lineage>
</organism>
<sequence>MWFVQQVLFVFLFLLFFSKYLKMRWKARSLPPGPPPLPIIGNLWTLRCNRHPKTLKKLANLYGNIYTVWIGETSLIVLHGYKAVKNAIVSHSEETAGRPVSNFLRDISNGKGIVMSNGHSWKQQRRFALMTLRNLGLGKHGLESRIQEEAQILVEVFEAQNGQPTNVSKFIVNAVSNVIAAVVFGHRFSIDDPTFQKLVAINEHLIDSLGSKWGRLYDAFPWLMKHLPGPHQTTFKNQKYMQNFVRNEIKIHQQNGSPMEPDDIIYHYLTQMEKTSGDPESTFDLENLIQVVIELFVAGTETTTTTLQWSILFMLAYPEIQEKIHKEIEEVLDDSVPITYEDRKKLPYTNAVIHEIQRFASIPGTGTARRSIKNITLDGYPIPKDTDILPNIESVLHDPKYWETPYKFNPKHFLDKDGNFKANEAFIPFSAGHRICLGEQLARYELSIFFITLLRAFRFQLPDGVTEVNTKYIAKEVLQPHPYKVCIIRR</sequence>
<evidence type="ECO:0000256" key="2">
    <source>
        <dbReference type="ARBA" id="ARBA00004370"/>
    </source>
</evidence>
<evidence type="ECO:0000313" key="13">
    <source>
        <dbReference type="Proteomes" id="UP000824782"/>
    </source>
</evidence>
<comment type="subcellular location">
    <subcellularLocation>
        <location evidence="2">Membrane</location>
    </subcellularLocation>
</comment>
<dbReference type="InterPro" id="IPR050182">
    <property type="entry name" value="Cytochrome_P450_fam2"/>
</dbReference>
<evidence type="ECO:0000256" key="7">
    <source>
        <dbReference type="ARBA" id="ARBA00023004"/>
    </source>
</evidence>
<dbReference type="PRINTS" id="PR00463">
    <property type="entry name" value="EP450I"/>
</dbReference>
<feature type="binding site" description="axial binding residue" evidence="10">
    <location>
        <position position="436"/>
    </location>
    <ligand>
        <name>heme</name>
        <dbReference type="ChEBI" id="CHEBI:30413"/>
    </ligand>
    <ligandPart>
        <name>Fe</name>
        <dbReference type="ChEBI" id="CHEBI:18248"/>
    </ligandPart>
</feature>
<dbReference type="EMBL" id="WNYA01000001">
    <property type="protein sequence ID" value="KAG8595687.1"/>
    <property type="molecule type" value="Genomic_DNA"/>
</dbReference>
<dbReference type="GO" id="GO:0005506">
    <property type="term" value="F:iron ion binding"/>
    <property type="evidence" value="ECO:0007669"/>
    <property type="project" value="InterPro"/>
</dbReference>
<dbReference type="InterPro" id="IPR001128">
    <property type="entry name" value="Cyt_P450"/>
</dbReference>
<evidence type="ECO:0000256" key="9">
    <source>
        <dbReference type="ARBA" id="ARBA00023136"/>
    </source>
</evidence>
<gene>
    <name evidence="12" type="ORF">GDO81_001594</name>
</gene>
<dbReference type="GO" id="GO:0006082">
    <property type="term" value="P:organic acid metabolic process"/>
    <property type="evidence" value="ECO:0007669"/>
    <property type="project" value="TreeGrafter"/>
</dbReference>
<dbReference type="Pfam" id="PF00067">
    <property type="entry name" value="p450"/>
    <property type="match status" value="1"/>
</dbReference>
<dbReference type="SUPFAM" id="SSF48264">
    <property type="entry name" value="Cytochrome P450"/>
    <property type="match status" value="1"/>
</dbReference>
<dbReference type="InterPro" id="IPR017972">
    <property type="entry name" value="Cyt_P450_CS"/>
</dbReference>
<dbReference type="InterPro" id="IPR002401">
    <property type="entry name" value="Cyt_P450_E_grp-I"/>
</dbReference>
<name>A0AAV7DG09_ENGPU</name>
<evidence type="ECO:0000256" key="4">
    <source>
        <dbReference type="ARBA" id="ARBA00022617"/>
    </source>
</evidence>
<proteinExistence type="inferred from homology"/>
<dbReference type="GO" id="GO:0005737">
    <property type="term" value="C:cytoplasm"/>
    <property type="evidence" value="ECO:0007669"/>
    <property type="project" value="TreeGrafter"/>
</dbReference>
<dbReference type="PANTHER" id="PTHR24300:SF368">
    <property type="entry name" value="CYTOCHROME P450, FAMILY 2, SUBFAMILY AB, POLYPEPTIDE 1"/>
    <property type="match status" value="1"/>
</dbReference>
<keyword evidence="6 11" id="KW-0560">Oxidoreductase</keyword>
<dbReference type="Gene3D" id="1.10.630.10">
    <property type="entry name" value="Cytochrome P450"/>
    <property type="match status" value="1"/>
</dbReference>
<keyword evidence="8 11" id="KW-0503">Monooxygenase</keyword>